<dbReference type="AlphaFoldDB" id="A0A927MNC5"/>
<evidence type="ECO:0000256" key="1">
    <source>
        <dbReference type="SAM" id="MobiDB-lite"/>
    </source>
</evidence>
<protein>
    <submittedName>
        <fullName evidence="2">Uncharacterized protein</fullName>
    </submittedName>
</protein>
<dbReference type="Proteomes" id="UP000638648">
    <property type="component" value="Unassembled WGS sequence"/>
</dbReference>
<dbReference type="InterPro" id="IPR029016">
    <property type="entry name" value="GAF-like_dom_sf"/>
</dbReference>
<name>A0A927MNC5_9ACTN</name>
<organism evidence="2 3">
    <name type="scientific">Actinopolymorpha pittospori</name>
    <dbReference type="NCBI Taxonomy" id="648752"/>
    <lineage>
        <taxon>Bacteria</taxon>
        <taxon>Bacillati</taxon>
        <taxon>Actinomycetota</taxon>
        <taxon>Actinomycetes</taxon>
        <taxon>Propionibacteriales</taxon>
        <taxon>Actinopolymorphaceae</taxon>
        <taxon>Actinopolymorpha</taxon>
    </lineage>
</organism>
<keyword evidence="3" id="KW-1185">Reference proteome</keyword>
<feature type="region of interest" description="Disordered" evidence="1">
    <location>
        <begin position="35"/>
        <end position="66"/>
    </location>
</feature>
<dbReference type="RefSeq" id="WP_420481572.1">
    <property type="nucleotide sequence ID" value="NZ_JADBEM010000001.1"/>
</dbReference>
<dbReference type="Gene3D" id="3.30.450.40">
    <property type="match status" value="1"/>
</dbReference>
<dbReference type="SUPFAM" id="SSF55781">
    <property type="entry name" value="GAF domain-like"/>
    <property type="match status" value="1"/>
</dbReference>
<reference evidence="2" key="1">
    <citation type="submission" date="2020-10" db="EMBL/GenBank/DDBJ databases">
        <title>Sequencing the genomes of 1000 actinobacteria strains.</title>
        <authorList>
            <person name="Klenk H.-P."/>
        </authorList>
    </citation>
    <scope>NUCLEOTIDE SEQUENCE</scope>
    <source>
        <strain evidence="2">DSM 45354</strain>
    </source>
</reference>
<accession>A0A927MNC5</accession>
<gene>
    <name evidence="2" type="ORF">HEB94_000547</name>
</gene>
<comment type="caution">
    <text evidence="2">The sequence shown here is derived from an EMBL/GenBank/DDBJ whole genome shotgun (WGS) entry which is preliminary data.</text>
</comment>
<evidence type="ECO:0000313" key="3">
    <source>
        <dbReference type="Proteomes" id="UP000638648"/>
    </source>
</evidence>
<evidence type="ECO:0000313" key="2">
    <source>
        <dbReference type="EMBL" id="MBE1603699.1"/>
    </source>
</evidence>
<feature type="compositionally biased region" description="Pro residues" evidence="1">
    <location>
        <begin position="50"/>
        <end position="66"/>
    </location>
</feature>
<sequence length="66" mass="7097">MAQLVEQIDETVNFGARVGVDLVIVHVLESSQPIRMGAAVGDKDRSVPASPVPRPPQPRRGPPTEQ</sequence>
<proteinExistence type="predicted"/>
<dbReference type="EMBL" id="JADBEM010000001">
    <property type="protein sequence ID" value="MBE1603699.1"/>
    <property type="molecule type" value="Genomic_DNA"/>
</dbReference>